<proteinExistence type="predicted"/>
<accession>A0A1I2RNW3</accession>
<dbReference type="RefSeq" id="WP_092040444.1">
    <property type="nucleotide sequence ID" value="NZ_FOOK01000031.1"/>
</dbReference>
<dbReference type="Gene3D" id="3.30.310.100">
    <property type="entry name" value="YugN-like"/>
    <property type="match status" value="1"/>
</dbReference>
<evidence type="ECO:0000313" key="1">
    <source>
        <dbReference type="EMBL" id="SFG40317.1"/>
    </source>
</evidence>
<dbReference type="Proteomes" id="UP000198661">
    <property type="component" value="Unassembled WGS sequence"/>
</dbReference>
<dbReference type="OrthoDB" id="2988890at2"/>
<dbReference type="InterPro" id="IPR014967">
    <property type="entry name" value="Uncharacterised_YugN-like"/>
</dbReference>
<dbReference type="EMBL" id="FOOK01000031">
    <property type="protein sequence ID" value="SFG40317.1"/>
    <property type="molecule type" value="Genomic_DNA"/>
</dbReference>
<keyword evidence="2" id="KW-1185">Reference proteome</keyword>
<sequence>MIPLESRIENLRAGFGELKSVFEQQGFVLGGGYEYDHGYFDKPLDRENDRAHRVYLRVPVFAVEGNIEEDDATVRLGKPFVLKHEFKTGPDDRVTTGAFSGLVNQFAEPADKDDAVETVWVERAKSALDELERGLDPLIH</sequence>
<gene>
    <name evidence="1" type="ORF">SAMN04488025_13118</name>
</gene>
<dbReference type="STRING" id="201973.SAMN04488025_13118"/>
<dbReference type="SUPFAM" id="SSF160755">
    <property type="entry name" value="YugN-like"/>
    <property type="match status" value="1"/>
</dbReference>
<name>A0A1I2RNW3_9BACL</name>
<organism evidence="1 2">
    <name type="scientific">Planifilum fulgidum</name>
    <dbReference type="NCBI Taxonomy" id="201973"/>
    <lineage>
        <taxon>Bacteria</taxon>
        <taxon>Bacillati</taxon>
        <taxon>Bacillota</taxon>
        <taxon>Bacilli</taxon>
        <taxon>Bacillales</taxon>
        <taxon>Thermoactinomycetaceae</taxon>
        <taxon>Planifilum</taxon>
    </lineage>
</organism>
<dbReference type="InterPro" id="IPR036491">
    <property type="entry name" value="YugN-like_sf"/>
</dbReference>
<dbReference type="AlphaFoldDB" id="A0A1I2RNW3"/>
<dbReference type="Pfam" id="PF08868">
    <property type="entry name" value="YugN"/>
    <property type="match status" value="1"/>
</dbReference>
<evidence type="ECO:0000313" key="2">
    <source>
        <dbReference type="Proteomes" id="UP000198661"/>
    </source>
</evidence>
<reference evidence="1 2" key="1">
    <citation type="submission" date="2016-10" db="EMBL/GenBank/DDBJ databases">
        <authorList>
            <person name="de Groot N.N."/>
        </authorList>
    </citation>
    <scope>NUCLEOTIDE SEQUENCE [LARGE SCALE GENOMIC DNA]</scope>
    <source>
        <strain evidence="1 2">DSM 44945</strain>
    </source>
</reference>
<protein>
    <submittedName>
        <fullName evidence="1">YugN-like family protein</fullName>
    </submittedName>
</protein>